<keyword evidence="2" id="KW-1185">Reference proteome</keyword>
<proteinExistence type="predicted"/>
<accession>A0AAQ3PQ80</accession>
<dbReference type="AlphaFoldDB" id="A0AAQ3PQ80"/>
<sequence>RYQFEFTVPVVLDAMAQRTSRALLTMGRVTTHKQQKLSPKLYCAYQEMQQIPEFQEAW</sequence>
<feature type="non-terminal residue" evidence="1">
    <location>
        <position position="1"/>
    </location>
</feature>
<dbReference type="Proteomes" id="UP001341281">
    <property type="component" value="Chromosome 01"/>
</dbReference>
<gene>
    <name evidence="1" type="ORF">U9M48_005457</name>
</gene>
<evidence type="ECO:0000313" key="1">
    <source>
        <dbReference type="EMBL" id="WVZ54695.1"/>
    </source>
</evidence>
<protein>
    <submittedName>
        <fullName evidence="1">Uncharacterized protein</fullName>
    </submittedName>
</protein>
<organism evidence="1 2">
    <name type="scientific">Paspalum notatum var. saurae</name>
    <dbReference type="NCBI Taxonomy" id="547442"/>
    <lineage>
        <taxon>Eukaryota</taxon>
        <taxon>Viridiplantae</taxon>
        <taxon>Streptophyta</taxon>
        <taxon>Embryophyta</taxon>
        <taxon>Tracheophyta</taxon>
        <taxon>Spermatophyta</taxon>
        <taxon>Magnoliopsida</taxon>
        <taxon>Liliopsida</taxon>
        <taxon>Poales</taxon>
        <taxon>Poaceae</taxon>
        <taxon>PACMAD clade</taxon>
        <taxon>Panicoideae</taxon>
        <taxon>Andropogonodae</taxon>
        <taxon>Paspaleae</taxon>
        <taxon>Paspalinae</taxon>
        <taxon>Paspalum</taxon>
    </lineage>
</organism>
<reference evidence="1 2" key="1">
    <citation type="submission" date="2024-02" db="EMBL/GenBank/DDBJ databases">
        <title>High-quality chromosome-scale genome assembly of Pensacola bahiagrass (Paspalum notatum Flugge var. saurae).</title>
        <authorList>
            <person name="Vega J.M."/>
            <person name="Podio M."/>
            <person name="Orjuela J."/>
            <person name="Siena L.A."/>
            <person name="Pessino S.C."/>
            <person name="Combes M.C."/>
            <person name="Mariac C."/>
            <person name="Albertini E."/>
            <person name="Pupilli F."/>
            <person name="Ortiz J.P.A."/>
            <person name="Leblanc O."/>
        </authorList>
    </citation>
    <scope>NUCLEOTIDE SEQUENCE [LARGE SCALE GENOMIC DNA]</scope>
    <source>
        <strain evidence="1">R1</strain>
        <tissue evidence="1">Leaf</tissue>
    </source>
</reference>
<dbReference type="EMBL" id="CP144745">
    <property type="protein sequence ID" value="WVZ54695.1"/>
    <property type="molecule type" value="Genomic_DNA"/>
</dbReference>
<evidence type="ECO:0000313" key="2">
    <source>
        <dbReference type="Proteomes" id="UP001341281"/>
    </source>
</evidence>
<name>A0AAQ3PQ80_PASNO</name>